<name>A0ABW8SL85_9CLOT</name>
<sequence length="53" mass="6345">MSKNEIYELRKKLNLLMCEKNQLEKEILEVNSKLDKIIGELIHKNMKNTIDKE</sequence>
<protein>
    <recommendedName>
        <fullName evidence="4">Transposase</fullName>
    </recommendedName>
</protein>
<keyword evidence="3" id="KW-1185">Reference proteome</keyword>
<comment type="caution">
    <text evidence="2">The sequence shown here is derived from an EMBL/GenBank/DDBJ whole genome shotgun (WGS) entry which is preliminary data.</text>
</comment>
<dbReference type="EMBL" id="JBJHZX010000019">
    <property type="protein sequence ID" value="MFL0196541.1"/>
    <property type="molecule type" value="Genomic_DNA"/>
</dbReference>
<keyword evidence="1" id="KW-0175">Coiled coil</keyword>
<dbReference type="SUPFAM" id="SSF140500">
    <property type="entry name" value="BAS1536-like"/>
    <property type="match status" value="1"/>
</dbReference>
<evidence type="ECO:0000313" key="3">
    <source>
        <dbReference type="Proteomes" id="UP001623660"/>
    </source>
</evidence>
<evidence type="ECO:0008006" key="4">
    <source>
        <dbReference type="Google" id="ProtNLM"/>
    </source>
</evidence>
<evidence type="ECO:0000256" key="1">
    <source>
        <dbReference type="SAM" id="Coils"/>
    </source>
</evidence>
<organism evidence="2 3">
    <name type="scientific">Candidatus Clostridium eludens</name>
    <dbReference type="NCBI Taxonomy" id="3381663"/>
    <lineage>
        <taxon>Bacteria</taxon>
        <taxon>Bacillati</taxon>
        <taxon>Bacillota</taxon>
        <taxon>Clostridia</taxon>
        <taxon>Eubacteriales</taxon>
        <taxon>Clostridiaceae</taxon>
        <taxon>Clostridium</taxon>
    </lineage>
</organism>
<dbReference type="Proteomes" id="UP001623660">
    <property type="component" value="Unassembled WGS sequence"/>
</dbReference>
<proteinExistence type="predicted"/>
<accession>A0ABW8SL85</accession>
<evidence type="ECO:0000313" key="2">
    <source>
        <dbReference type="EMBL" id="MFL0196541.1"/>
    </source>
</evidence>
<reference evidence="2 3" key="1">
    <citation type="submission" date="2024-11" db="EMBL/GenBank/DDBJ databases">
        <authorList>
            <person name="Heng Y.C."/>
            <person name="Lim A.C.H."/>
            <person name="Lee J.K.Y."/>
            <person name="Kittelmann S."/>
        </authorList>
    </citation>
    <scope>NUCLEOTIDE SEQUENCE [LARGE SCALE GENOMIC DNA]</scope>
    <source>
        <strain evidence="2 3">WILCCON 0269</strain>
    </source>
</reference>
<dbReference type="RefSeq" id="WP_406792652.1">
    <property type="nucleotide sequence ID" value="NZ_JBJHZX010000019.1"/>
</dbReference>
<gene>
    <name evidence="2" type="ORF">ACJDU8_13390</name>
</gene>
<dbReference type="InterPro" id="IPR037208">
    <property type="entry name" value="Spo0E-like_sf"/>
</dbReference>
<feature type="coiled-coil region" evidence="1">
    <location>
        <begin position="6"/>
        <end position="40"/>
    </location>
</feature>